<keyword evidence="2 12" id="KW-0678">Repressor</keyword>
<evidence type="ECO:0000256" key="2">
    <source>
        <dbReference type="ARBA" id="ARBA00022491"/>
    </source>
</evidence>
<dbReference type="Pfam" id="PF01726">
    <property type="entry name" value="LexA_DNA_bind"/>
    <property type="match status" value="1"/>
</dbReference>
<evidence type="ECO:0000256" key="4">
    <source>
        <dbReference type="ARBA" id="ARBA00022763"/>
    </source>
</evidence>
<dbReference type="InterPro" id="IPR006197">
    <property type="entry name" value="Peptidase_S24_LexA"/>
</dbReference>
<accession>A0ABU4ZUQ9</accession>
<reference evidence="16 17" key="1">
    <citation type="submission" date="2023-08" db="EMBL/GenBank/DDBJ databases">
        <title>Implementing the SeqCode for naming new Mesorhizobium species isolated from Vachellia karroo root nodules.</title>
        <authorList>
            <person name="Van Lill M."/>
        </authorList>
    </citation>
    <scope>NUCLEOTIDE SEQUENCE [LARGE SCALE GENOMIC DNA]</scope>
    <source>
        <strain evidence="16 17">MSK 1335</strain>
    </source>
</reference>
<dbReference type="PANTHER" id="PTHR33516:SF2">
    <property type="entry name" value="LEXA REPRESSOR-RELATED"/>
    <property type="match status" value="1"/>
</dbReference>
<proteinExistence type="inferred from homology"/>
<dbReference type="InterPro" id="IPR006199">
    <property type="entry name" value="LexA_DNA-bd_dom"/>
</dbReference>
<dbReference type="GO" id="GO:0004252">
    <property type="term" value="F:serine-type endopeptidase activity"/>
    <property type="evidence" value="ECO:0007669"/>
    <property type="project" value="UniProtKB-EC"/>
</dbReference>
<dbReference type="InterPro" id="IPR039418">
    <property type="entry name" value="LexA-like"/>
</dbReference>
<dbReference type="Pfam" id="PF00717">
    <property type="entry name" value="Peptidase_S24"/>
    <property type="match status" value="1"/>
</dbReference>
<feature type="domain" description="Peptidase S24/S26A/S26B/S26C" evidence="14">
    <location>
        <begin position="122"/>
        <end position="238"/>
    </location>
</feature>
<dbReference type="SUPFAM" id="SSF46785">
    <property type="entry name" value="Winged helix' DNA-binding domain"/>
    <property type="match status" value="1"/>
</dbReference>
<dbReference type="Gene3D" id="2.10.109.10">
    <property type="entry name" value="Umud Fragment, subunit A"/>
    <property type="match status" value="1"/>
</dbReference>
<dbReference type="InterPro" id="IPR015927">
    <property type="entry name" value="Peptidase_S24_S26A/B/C"/>
</dbReference>
<dbReference type="SUPFAM" id="SSF51306">
    <property type="entry name" value="LexA/Signal peptidase"/>
    <property type="match status" value="1"/>
</dbReference>
<keyword evidence="3 12" id="KW-0235">DNA replication</keyword>
<dbReference type="InterPro" id="IPR036388">
    <property type="entry name" value="WH-like_DNA-bd_sf"/>
</dbReference>
<feature type="active site" description="For autocatalytic cleavage activity" evidence="12">
    <location>
        <position position="201"/>
    </location>
</feature>
<dbReference type="HAMAP" id="MF_00015">
    <property type="entry name" value="LexA"/>
    <property type="match status" value="1"/>
</dbReference>
<feature type="domain" description="LexA repressor DNA-binding" evidence="15">
    <location>
        <begin position="42"/>
        <end position="105"/>
    </location>
</feature>
<evidence type="ECO:0000313" key="16">
    <source>
        <dbReference type="EMBL" id="MDX8527758.1"/>
    </source>
</evidence>
<dbReference type="InterPro" id="IPR036286">
    <property type="entry name" value="LexA/Signal_pep-like_sf"/>
</dbReference>
<evidence type="ECO:0000256" key="12">
    <source>
        <dbReference type="HAMAP-Rule" id="MF_00015"/>
    </source>
</evidence>
<keyword evidence="7 12" id="KW-0805">Transcription regulation</keyword>
<evidence type="ECO:0000256" key="3">
    <source>
        <dbReference type="ARBA" id="ARBA00022705"/>
    </source>
</evidence>
<evidence type="ECO:0000256" key="5">
    <source>
        <dbReference type="ARBA" id="ARBA00022801"/>
    </source>
</evidence>
<comment type="similarity">
    <text evidence="1 12 13">Belongs to the peptidase S24 family.</text>
</comment>
<dbReference type="CDD" id="cd06529">
    <property type="entry name" value="S24_LexA-like"/>
    <property type="match status" value="1"/>
</dbReference>
<name>A0ABU4ZUQ9_9HYPH</name>
<keyword evidence="10 12" id="KW-0234">DNA repair</keyword>
<comment type="subunit">
    <text evidence="12">Homodimer.</text>
</comment>
<dbReference type="NCBIfam" id="TIGR00498">
    <property type="entry name" value="lexA"/>
    <property type="match status" value="1"/>
</dbReference>
<dbReference type="Proteomes" id="UP001276840">
    <property type="component" value="Unassembled WGS sequence"/>
</dbReference>
<comment type="caution">
    <text evidence="16">The sequence shown here is derived from an EMBL/GenBank/DDBJ whole genome shotgun (WGS) entry which is preliminary data.</text>
</comment>
<evidence type="ECO:0000256" key="1">
    <source>
        <dbReference type="ARBA" id="ARBA00007484"/>
    </source>
</evidence>
<keyword evidence="4 12" id="KW-0227">DNA damage</keyword>
<feature type="DNA-binding region" description="H-T-H motif" evidence="12">
    <location>
        <begin position="68"/>
        <end position="88"/>
    </location>
</feature>
<protein>
    <recommendedName>
        <fullName evidence="12">LexA repressor</fullName>
        <ecNumber evidence="12">3.4.21.88</ecNumber>
    </recommendedName>
</protein>
<dbReference type="InterPro" id="IPR050077">
    <property type="entry name" value="LexA_repressor"/>
</dbReference>
<keyword evidence="17" id="KW-1185">Reference proteome</keyword>
<dbReference type="InterPro" id="IPR036390">
    <property type="entry name" value="WH_DNA-bd_sf"/>
</dbReference>
<dbReference type="InterPro" id="IPR006200">
    <property type="entry name" value="LexA"/>
</dbReference>
<keyword evidence="9 12" id="KW-0804">Transcription</keyword>
<evidence type="ECO:0000256" key="8">
    <source>
        <dbReference type="ARBA" id="ARBA00023125"/>
    </source>
</evidence>
<dbReference type="PRINTS" id="PR00726">
    <property type="entry name" value="LEXASERPTASE"/>
</dbReference>
<feature type="active site" description="For autocatalytic cleavage activity" evidence="12">
    <location>
        <position position="164"/>
    </location>
</feature>
<comment type="function">
    <text evidence="12">Represses a number of genes involved in the response to DNA damage (SOS response), including recA and lexA. In the presence of single-stranded DNA, RecA interacts with LexA causing an autocatalytic cleavage which disrupts the DNA-binding part of LexA, leading to derepression of the SOS regulon and eventually DNA repair.</text>
</comment>
<evidence type="ECO:0000313" key="17">
    <source>
        <dbReference type="Proteomes" id="UP001276840"/>
    </source>
</evidence>
<evidence type="ECO:0000259" key="15">
    <source>
        <dbReference type="Pfam" id="PF01726"/>
    </source>
</evidence>
<evidence type="ECO:0000256" key="6">
    <source>
        <dbReference type="ARBA" id="ARBA00022813"/>
    </source>
</evidence>
<dbReference type="RefSeq" id="WP_320235777.1">
    <property type="nucleotide sequence ID" value="NZ_JAVIJF010000020.1"/>
</dbReference>
<dbReference type="Gene3D" id="1.10.10.10">
    <property type="entry name" value="Winged helix-like DNA-binding domain superfamily/Winged helix DNA-binding domain"/>
    <property type="match status" value="1"/>
</dbReference>
<keyword evidence="8 12" id="KW-0238">DNA-binding</keyword>
<evidence type="ECO:0000256" key="13">
    <source>
        <dbReference type="RuleBase" id="RU003991"/>
    </source>
</evidence>
<keyword evidence="5 12" id="KW-0378">Hydrolase</keyword>
<gene>
    <name evidence="12 16" type="primary">lexA</name>
    <name evidence="16" type="ORF">RFM68_24975</name>
</gene>
<evidence type="ECO:0000256" key="7">
    <source>
        <dbReference type="ARBA" id="ARBA00023015"/>
    </source>
</evidence>
<dbReference type="EMBL" id="JAVIJF010000020">
    <property type="protein sequence ID" value="MDX8527758.1"/>
    <property type="molecule type" value="Genomic_DNA"/>
</dbReference>
<sequence length="245" mass="27141">MALQGGISQISDGSRVKPVPCAETTLEYCKFLQYLGGMSTDRELTPRQRQIFEYVEERMVTAGAPPTLKEICGRFRFRSPNAAREHLRLIEQKGYLKRERRRARGIRIDRENSSLDELVRVPLLGRIVAGNPNDAIENIEARIPLPRALLRGTRLFALRVGGSSMEGAGIFDGDIAILNSQAEVTDGEIAAVLVGDEATLKRVFRIRDGIRLQAENSEFPDLVLDQFNAGALRVAGVLVGILRTV</sequence>
<evidence type="ECO:0000256" key="11">
    <source>
        <dbReference type="ARBA" id="ARBA00023236"/>
    </source>
</evidence>
<keyword evidence="6 12" id="KW-0068">Autocatalytic cleavage</keyword>
<dbReference type="EC" id="3.4.21.88" evidence="12"/>
<evidence type="ECO:0000259" key="14">
    <source>
        <dbReference type="Pfam" id="PF00717"/>
    </source>
</evidence>
<keyword evidence="11 12" id="KW-0742">SOS response</keyword>
<evidence type="ECO:0000256" key="9">
    <source>
        <dbReference type="ARBA" id="ARBA00023163"/>
    </source>
</evidence>
<evidence type="ECO:0000256" key="10">
    <source>
        <dbReference type="ARBA" id="ARBA00023204"/>
    </source>
</evidence>
<dbReference type="PANTHER" id="PTHR33516">
    <property type="entry name" value="LEXA REPRESSOR"/>
    <property type="match status" value="1"/>
</dbReference>
<feature type="site" description="Cleavage; by autolysis" evidence="12">
    <location>
        <begin position="129"/>
        <end position="130"/>
    </location>
</feature>
<comment type="catalytic activity">
    <reaction evidence="12">
        <text>Hydrolysis of Ala-|-Gly bond in repressor LexA.</text>
        <dbReference type="EC" id="3.4.21.88"/>
    </reaction>
</comment>
<organism evidence="16 17">
    <name type="scientific">Mesorhizobium montanum</name>
    <dbReference type="NCBI Taxonomy" id="3072323"/>
    <lineage>
        <taxon>Bacteria</taxon>
        <taxon>Pseudomonadati</taxon>
        <taxon>Pseudomonadota</taxon>
        <taxon>Alphaproteobacteria</taxon>
        <taxon>Hyphomicrobiales</taxon>
        <taxon>Phyllobacteriaceae</taxon>
        <taxon>Mesorhizobium</taxon>
    </lineage>
</organism>